<dbReference type="EMBL" id="BGPR01005730">
    <property type="protein sequence ID" value="GBN12877.1"/>
    <property type="molecule type" value="Genomic_DNA"/>
</dbReference>
<accession>A0A4Y2LHR9</accession>
<dbReference type="OrthoDB" id="431034at2759"/>
<gene>
    <name evidence="6" type="primary">nas-13_3</name>
    <name evidence="6" type="ORF">AVEN_222909_1</name>
</gene>
<protein>
    <recommendedName>
        <fullName evidence="4">Metalloendopeptidase</fullName>
        <ecNumber evidence="4">3.4.24.-</ecNumber>
    </recommendedName>
</protein>
<dbReference type="PANTHER" id="PTHR10127:SF883">
    <property type="entry name" value="ZINC METALLOPROTEINASE NAS-8"/>
    <property type="match status" value="1"/>
</dbReference>
<dbReference type="EC" id="3.4.24.-" evidence="4"/>
<comment type="caution">
    <text evidence="3">Lacks conserved residue(s) required for the propagation of feature annotation.</text>
</comment>
<proteinExistence type="predicted"/>
<keyword evidence="3 4" id="KW-0482">Metalloprotease</keyword>
<sequence length="219" mass="25234">MVKGVFKLEFGRLNDEDSKTRDSKEKIETRLDSEFDSDSNLYSQSGDEAMHNPDLFEGDILGMPPGDRNAVVEKHRVWPNGRIPYTIDPKLKPQEPQILEAMRHYRAKTCINFVPKEEKDIQYVRIFPGRGCYSHVGKTLNDQPLSLGPGCFKFGIIVHELGHAVGFYHEHSRSDRDDYLNIHYENIQKGKTKEKSISSKLCFEKSLNVQLFDNILMIM</sequence>
<dbReference type="InterPro" id="IPR001506">
    <property type="entry name" value="Peptidase_M12A"/>
</dbReference>
<dbReference type="GO" id="GO:0008270">
    <property type="term" value="F:zinc ion binding"/>
    <property type="evidence" value="ECO:0007669"/>
    <property type="project" value="UniProtKB-UniRule"/>
</dbReference>
<reference evidence="6 7" key="1">
    <citation type="journal article" date="2019" name="Sci. Rep.">
        <title>Orb-weaving spider Araneus ventricosus genome elucidates the spidroin gene catalogue.</title>
        <authorList>
            <person name="Kono N."/>
            <person name="Nakamura H."/>
            <person name="Ohtoshi R."/>
            <person name="Moran D.A.P."/>
            <person name="Shinohara A."/>
            <person name="Yoshida Y."/>
            <person name="Fujiwara M."/>
            <person name="Mori M."/>
            <person name="Tomita M."/>
            <person name="Arakawa K."/>
        </authorList>
    </citation>
    <scope>NUCLEOTIDE SEQUENCE [LARGE SCALE GENOMIC DNA]</scope>
</reference>
<evidence type="ECO:0000313" key="6">
    <source>
        <dbReference type="EMBL" id="GBN12877.1"/>
    </source>
</evidence>
<dbReference type="PRINTS" id="PR00480">
    <property type="entry name" value="ASTACIN"/>
</dbReference>
<evidence type="ECO:0000256" key="1">
    <source>
        <dbReference type="ARBA" id="ARBA00011245"/>
    </source>
</evidence>
<feature type="binding site" evidence="3">
    <location>
        <position position="169"/>
    </location>
    <ligand>
        <name>Zn(2+)</name>
        <dbReference type="ChEBI" id="CHEBI:29105"/>
        <note>catalytic</note>
    </ligand>
</feature>
<dbReference type="Pfam" id="PF01400">
    <property type="entry name" value="Astacin"/>
    <property type="match status" value="1"/>
</dbReference>
<dbReference type="AlphaFoldDB" id="A0A4Y2LHR9"/>
<keyword evidence="7" id="KW-1185">Reference proteome</keyword>
<dbReference type="Proteomes" id="UP000499080">
    <property type="component" value="Unassembled WGS sequence"/>
</dbReference>
<feature type="domain" description="Peptidase M12A" evidence="5">
    <location>
        <begin position="69"/>
        <end position="219"/>
    </location>
</feature>
<keyword evidence="3 4" id="KW-0378">Hydrolase</keyword>
<comment type="subunit">
    <text evidence="1">Monomer.</text>
</comment>
<feature type="binding site" evidence="3">
    <location>
        <position position="163"/>
    </location>
    <ligand>
        <name>Zn(2+)</name>
        <dbReference type="ChEBI" id="CHEBI:29105"/>
        <note>catalytic</note>
    </ligand>
</feature>
<keyword evidence="3 4" id="KW-0479">Metal-binding</keyword>
<dbReference type="GO" id="GO:0004222">
    <property type="term" value="F:metalloendopeptidase activity"/>
    <property type="evidence" value="ECO:0007669"/>
    <property type="project" value="UniProtKB-UniRule"/>
</dbReference>
<dbReference type="PROSITE" id="PS51864">
    <property type="entry name" value="ASTACIN"/>
    <property type="match status" value="1"/>
</dbReference>
<dbReference type="InterPro" id="IPR006026">
    <property type="entry name" value="Peptidase_Metallo"/>
</dbReference>
<evidence type="ECO:0000313" key="7">
    <source>
        <dbReference type="Proteomes" id="UP000499080"/>
    </source>
</evidence>
<dbReference type="SUPFAM" id="SSF55486">
    <property type="entry name" value="Metalloproteases ('zincins'), catalytic domain"/>
    <property type="match status" value="1"/>
</dbReference>
<comment type="caution">
    <text evidence="6">The sequence shown here is derived from an EMBL/GenBank/DDBJ whole genome shotgun (WGS) entry which is preliminary data.</text>
</comment>
<comment type="function">
    <text evidence="2">Zinc metalloprotease. Provoques deadhesion of endothelial cells from cell cultures, and also degradation of fibronectin, fibrinogen and gelatin in vitro. Its role in the venom is not fully understood but it might act as a spreading factor that facilitates diffusion of other venom toxins. Alternatively, it might be involved in the proteolytic processing of other venom toxins or it might play a role in extra-oral digestion of prey.</text>
</comment>
<dbReference type="PANTHER" id="PTHR10127">
    <property type="entry name" value="DISCOIDIN, CUB, EGF, LAMININ , AND ZINC METALLOPROTEASE DOMAIN CONTAINING"/>
    <property type="match status" value="1"/>
</dbReference>
<organism evidence="6 7">
    <name type="scientific">Araneus ventricosus</name>
    <name type="common">Orbweaver spider</name>
    <name type="synonym">Epeira ventricosa</name>
    <dbReference type="NCBI Taxonomy" id="182803"/>
    <lineage>
        <taxon>Eukaryota</taxon>
        <taxon>Metazoa</taxon>
        <taxon>Ecdysozoa</taxon>
        <taxon>Arthropoda</taxon>
        <taxon>Chelicerata</taxon>
        <taxon>Arachnida</taxon>
        <taxon>Araneae</taxon>
        <taxon>Araneomorphae</taxon>
        <taxon>Entelegynae</taxon>
        <taxon>Araneoidea</taxon>
        <taxon>Araneidae</taxon>
        <taxon>Araneus</taxon>
    </lineage>
</organism>
<dbReference type="SMART" id="SM00235">
    <property type="entry name" value="ZnMc"/>
    <property type="match status" value="1"/>
</dbReference>
<comment type="cofactor">
    <cofactor evidence="3 4">
        <name>Zn(2+)</name>
        <dbReference type="ChEBI" id="CHEBI:29105"/>
    </cofactor>
    <text evidence="3 4">Binds 1 zinc ion per subunit.</text>
</comment>
<dbReference type="Gene3D" id="3.40.390.10">
    <property type="entry name" value="Collagenase (Catalytic Domain)"/>
    <property type="match status" value="1"/>
</dbReference>
<evidence type="ECO:0000256" key="4">
    <source>
        <dbReference type="RuleBase" id="RU361183"/>
    </source>
</evidence>
<keyword evidence="3 4" id="KW-0862">Zinc</keyword>
<evidence type="ECO:0000256" key="3">
    <source>
        <dbReference type="PROSITE-ProRule" id="PRU01211"/>
    </source>
</evidence>
<keyword evidence="3 4" id="KW-0645">Protease</keyword>
<dbReference type="GO" id="GO:0006508">
    <property type="term" value="P:proteolysis"/>
    <property type="evidence" value="ECO:0007669"/>
    <property type="project" value="UniProtKB-KW"/>
</dbReference>
<evidence type="ECO:0000259" key="5">
    <source>
        <dbReference type="PROSITE" id="PS51864"/>
    </source>
</evidence>
<dbReference type="InterPro" id="IPR024079">
    <property type="entry name" value="MetalloPept_cat_dom_sf"/>
</dbReference>
<feature type="binding site" evidence="3">
    <location>
        <position position="159"/>
    </location>
    <ligand>
        <name>Zn(2+)</name>
        <dbReference type="ChEBI" id="CHEBI:29105"/>
        <note>catalytic</note>
    </ligand>
</feature>
<evidence type="ECO:0000256" key="2">
    <source>
        <dbReference type="ARBA" id="ARBA00025529"/>
    </source>
</evidence>
<name>A0A4Y2LHR9_ARAVE</name>
<feature type="active site" evidence="3">
    <location>
        <position position="160"/>
    </location>
</feature>